<dbReference type="SUPFAM" id="SSF75620">
    <property type="entry name" value="Release factor"/>
    <property type="match status" value="1"/>
</dbReference>
<dbReference type="EMBL" id="JAPMOS010000172">
    <property type="protein sequence ID" value="KAJ4454245.1"/>
    <property type="molecule type" value="Genomic_DNA"/>
</dbReference>
<protein>
    <submittedName>
        <fullName evidence="1">Uncharacterized protein</fullName>
    </submittedName>
</protein>
<dbReference type="Proteomes" id="UP001141327">
    <property type="component" value="Unassembled WGS sequence"/>
</dbReference>
<comment type="caution">
    <text evidence="1">The sequence shown here is derived from an EMBL/GenBank/DDBJ whole genome shotgun (WGS) entry which is preliminary data.</text>
</comment>
<evidence type="ECO:0000313" key="1">
    <source>
        <dbReference type="EMBL" id="KAJ4454245.1"/>
    </source>
</evidence>
<accession>A0ABQ8UBR3</accession>
<gene>
    <name evidence="1" type="ORF">PAPYR_11100</name>
</gene>
<evidence type="ECO:0000313" key="2">
    <source>
        <dbReference type="Proteomes" id="UP001141327"/>
    </source>
</evidence>
<organism evidence="1 2">
    <name type="scientific">Paratrimastix pyriformis</name>
    <dbReference type="NCBI Taxonomy" id="342808"/>
    <lineage>
        <taxon>Eukaryota</taxon>
        <taxon>Metamonada</taxon>
        <taxon>Preaxostyla</taxon>
        <taxon>Paratrimastigidae</taxon>
        <taxon>Paratrimastix</taxon>
    </lineage>
</organism>
<dbReference type="InterPro" id="IPR045853">
    <property type="entry name" value="Pep_chain_release_fac_I_sf"/>
</dbReference>
<proteinExistence type="predicted"/>
<keyword evidence="2" id="KW-1185">Reference proteome</keyword>
<reference evidence="1" key="1">
    <citation type="journal article" date="2022" name="bioRxiv">
        <title>Genomics of Preaxostyla Flagellates Illuminates Evolutionary Transitions and the Path Towards Mitochondrial Loss.</title>
        <authorList>
            <person name="Novak L.V.F."/>
            <person name="Treitli S.C."/>
            <person name="Pyrih J."/>
            <person name="Halakuc P."/>
            <person name="Pipaliya S.V."/>
            <person name="Vacek V."/>
            <person name="Brzon O."/>
            <person name="Soukal P."/>
            <person name="Eme L."/>
            <person name="Dacks J.B."/>
            <person name="Karnkowska A."/>
            <person name="Elias M."/>
            <person name="Hampl V."/>
        </authorList>
    </citation>
    <scope>NUCLEOTIDE SEQUENCE</scope>
    <source>
        <strain evidence="1">RCP-MX</strain>
    </source>
</reference>
<sequence>MDKAKKSWPAPAGHGSSHDAFLRGQIGAWSPISMNMRKSKLYTKKLKEQEAAVNAGTDIAWGNPIRSYVLQPYQMVINTRLRFWVFVRGFSDDSRDGSRS</sequence>
<name>A0ABQ8UBR3_9EUKA</name>